<dbReference type="EMBL" id="BJWL01000009">
    <property type="protein sequence ID" value="GFY94336.1"/>
    <property type="molecule type" value="Genomic_DNA"/>
</dbReference>
<comment type="caution">
    <text evidence="3">The sequence shown here is derived from an EMBL/GenBank/DDBJ whole genome shotgun (WGS) entry which is preliminary data.</text>
</comment>
<accession>A0A7J0F7B6</accession>
<evidence type="ECO:0000313" key="3">
    <source>
        <dbReference type="EMBL" id="GFY94336.1"/>
    </source>
</evidence>
<organism evidence="3 4">
    <name type="scientific">Actinidia rufa</name>
    <dbReference type="NCBI Taxonomy" id="165716"/>
    <lineage>
        <taxon>Eukaryota</taxon>
        <taxon>Viridiplantae</taxon>
        <taxon>Streptophyta</taxon>
        <taxon>Embryophyta</taxon>
        <taxon>Tracheophyta</taxon>
        <taxon>Spermatophyta</taxon>
        <taxon>Magnoliopsida</taxon>
        <taxon>eudicotyledons</taxon>
        <taxon>Gunneridae</taxon>
        <taxon>Pentapetalae</taxon>
        <taxon>asterids</taxon>
        <taxon>Ericales</taxon>
        <taxon>Actinidiaceae</taxon>
        <taxon>Actinidia</taxon>
    </lineage>
</organism>
<proteinExistence type="predicted"/>
<evidence type="ECO:0000256" key="1">
    <source>
        <dbReference type="SAM" id="MobiDB-lite"/>
    </source>
</evidence>
<dbReference type="Proteomes" id="UP000585474">
    <property type="component" value="Unassembled WGS sequence"/>
</dbReference>
<dbReference type="AlphaFoldDB" id="A0A7J0F7B6"/>
<reference evidence="3 4" key="1">
    <citation type="submission" date="2019-07" db="EMBL/GenBank/DDBJ databases">
        <title>De Novo Assembly of kiwifruit Actinidia rufa.</title>
        <authorList>
            <person name="Sugita-Konishi S."/>
            <person name="Sato K."/>
            <person name="Mori E."/>
            <person name="Abe Y."/>
            <person name="Kisaki G."/>
            <person name="Hamano K."/>
            <person name="Suezawa K."/>
            <person name="Otani M."/>
            <person name="Fukuda T."/>
            <person name="Manabe T."/>
            <person name="Gomi K."/>
            <person name="Tabuchi M."/>
            <person name="Akimitsu K."/>
            <person name="Kataoka I."/>
        </authorList>
    </citation>
    <scope>NUCLEOTIDE SEQUENCE [LARGE SCALE GENOMIC DNA]</scope>
    <source>
        <strain evidence="4">cv. Fuchu</strain>
    </source>
</reference>
<dbReference type="InterPro" id="IPR035965">
    <property type="entry name" value="PAS-like_dom_sf"/>
</dbReference>
<feature type="compositionally biased region" description="Polar residues" evidence="1">
    <location>
        <begin position="1"/>
        <end position="37"/>
    </location>
</feature>
<dbReference type="InterPro" id="IPR013654">
    <property type="entry name" value="PAS_2"/>
</dbReference>
<dbReference type="GO" id="GO:0006355">
    <property type="term" value="P:regulation of DNA-templated transcription"/>
    <property type="evidence" value="ECO:0007669"/>
    <property type="project" value="InterPro"/>
</dbReference>
<evidence type="ECO:0000259" key="2">
    <source>
        <dbReference type="Pfam" id="PF08446"/>
    </source>
</evidence>
<dbReference type="Gene3D" id="3.30.450.20">
    <property type="entry name" value="PAS domain"/>
    <property type="match status" value="1"/>
</dbReference>
<name>A0A7J0F7B6_9ERIC</name>
<dbReference type="SUPFAM" id="SSF55785">
    <property type="entry name" value="PYP-like sensor domain (PAS domain)"/>
    <property type="match status" value="1"/>
</dbReference>
<dbReference type="Pfam" id="PF08446">
    <property type="entry name" value="PAS_2"/>
    <property type="match status" value="1"/>
</dbReference>
<dbReference type="PANTHER" id="PTHR47876:SF3">
    <property type="entry name" value="PHYTOCHROME 1"/>
    <property type="match status" value="1"/>
</dbReference>
<dbReference type="OrthoDB" id="2015534at2759"/>
<keyword evidence="4" id="KW-1185">Reference proteome</keyword>
<gene>
    <name evidence="3" type="ORF">Acr_09g0007820</name>
</gene>
<sequence>MSSSRPSQSSANFEESGSSFDYSTSVRMTSTGSGDQQPRSDKVTTDYLHQIQKGKVIHPFGCLLALDEKTFKVIAYSKNAPEMLTMVSMRFQVSGNTLSLALELM</sequence>
<protein>
    <submittedName>
        <fullName evidence="3">Phytochrome A</fullName>
    </submittedName>
</protein>
<evidence type="ECO:0000313" key="4">
    <source>
        <dbReference type="Proteomes" id="UP000585474"/>
    </source>
</evidence>
<feature type="region of interest" description="Disordered" evidence="1">
    <location>
        <begin position="1"/>
        <end position="45"/>
    </location>
</feature>
<dbReference type="PANTHER" id="PTHR47876">
    <property type="entry name" value="OS08G0260000 PROTEIN"/>
    <property type="match status" value="1"/>
</dbReference>
<feature type="domain" description="PAS fold-2" evidence="2">
    <location>
        <begin position="47"/>
        <end position="89"/>
    </location>
</feature>